<accession>A0A2T1BYU5</accession>
<reference evidence="2 3" key="1">
    <citation type="submission" date="2018-02" db="EMBL/GenBank/DDBJ databases">
        <authorList>
            <person name="Cohen D.B."/>
            <person name="Kent A.D."/>
        </authorList>
    </citation>
    <scope>NUCLEOTIDE SEQUENCE [LARGE SCALE GENOMIC DNA]</scope>
    <source>
        <strain evidence="2 3">CCAP 1448/3</strain>
    </source>
</reference>
<evidence type="ECO:0000256" key="1">
    <source>
        <dbReference type="SAM" id="Phobius"/>
    </source>
</evidence>
<feature type="transmembrane region" description="Helical" evidence="1">
    <location>
        <begin position="125"/>
        <end position="148"/>
    </location>
</feature>
<keyword evidence="1" id="KW-0472">Membrane</keyword>
<keyword evidence="1" id="KW-0812">Transmembrane</keyword>
<reference evidence="2 3" key="2">
    <citation type="submission" date="2018-03" db="EMBL/GenBank/DDBJ databases">
        <title>The ancient ancestry and fast evolution of plastids.</title>
        <authorList>
            <person name="Moore K.R."/>
            <person name="Magnabosco C."/>
            <person name="Momper L."/>
            <person name="Gold D.A."/>
            <person name="Bosak T."/>
            <person name="Fournier G.P."/>
        </authorList>
    </citation>
    <scope>NUCLEOTIDE SEQUENCE [LARGE SCALE GENOMIC DNA]</scope>
    <source>
        <strain evidence="2 3">CCAP 1448/3</strain>
    </source>
</reference>
<protein>
    <submittedName>
        <fullName evidence="2">Uncharacterized protein</fullName>
    </submittedName>
</protein>
<organism evidence="2 3">
    <name type="scientific">Merismopedia glauca CCAP 1448/3</name>
    <dbReference type="NCBI Taxonomy" id="1296344"/>
    <lineage>
        <taxon>Bacteria</taxon>
        <taxon>Bacillati</taxon>
        <taxon>Cyanobacteriota</taxon>
        <taxon>Cyanophyceae</taxon>
        <taxon>Synechococcales</taxon>
        <taxon>Merismopediaceae</taxon>
        <taxon>Merismopedia</taxon>
    </lineage>
</organism>
<proteinExistence type="predicted"/>
<dbReference type="AlphaFoldDB" id="A0A2T1BYU5"/>
<comment type="caution">
    <text evidence="2">The sequence shown here is derived from an EMBL/GenBank/DDBJ whole genome shotgun (WGS) entry which is preliminary data.</text>
</comment>
<name>A0A2T1BYU5_9CYAN</name>
<gene>
    <name evidence="2" type="ORF">C7B64_20060</name>
</gene>
<evidence type="ECO:0000313" key="2">
    <source>
        <dbReference type="EMBL" id="PSB01114.1"/>
    </source>
</evidence>
<keyword evidence="1" id="KW-1133">Transmembrane helix</keyword>
<dbReference type="EMBL" id="PVWJ01000130">
    <property type="protein sequence ID" value="PSB01114.1"/>
    <property type="molecule type" value="Genomic_DNA"/>
</dbReference>
<dbReference type="RefSeq" id="WP_106290694.1">
    <property type="nucleotide sequence ID" value="NZ_CAWNTC010000164.1"/>
</dbReference>
<sequence length="225" mass="25499">MQLLLSGLMVKQKGYLRVKNRIYAEVFHQIWVEQQLSLMRPYSQALDAWAISKRQDESRLLRGQALLDAQKWSQGKRLGDLGYQFLGASVESDHQQVQQALEAERAKEVEARLAQERKTARLQRFLLGAIGTALVVTVGLGFITFGQYRQAKSRERQAKISEIEALVSSAEGNFDSNRQLEAAIDAIKAKGKLQQLQGVDAQLDRDVREVLQRTIYGIEELTAWI</sequence>
<dbReference type="Proteomes" id="UP000238762">
    <property type="component" value="Unassembled WGS sequence"/>
</dbReference>
<keyword evidence="3" id="KW-1185">Reference proteome</keyword>
<evidence type="ECO:0000313" key="3">
    <source>
        <dbReference type="Proteomes" id="UP000238762"/>
    </source>
</evidence>